<feature type="compositionally biased region" description="Low complexity" evidence="1">
    <location>
        <begin position="24"/>
        <end position="40"/>
    </location>
</feature>
<evidence type="ECO:0000313" key="2">
    <source>
        <dbReference type="EMBL" id="QFZ18525.1"/>
    </source>
</evidence>
<dbReference type="Pfam" id="PF11239">
    <property type="entry name" value="DUF3040"/>
    <property type="match status" value="1"/>
</dbReference>
<name>A0A5Q0GXV9_SACSY</name>
<reference evidence="3" key="1">
    <citation type="journal article" date="2021" name="Curr. Microbiol.">
        <title>Complete genome of nocamycin-producing strain Saccharothrix syringae NRRL B-16468 reveals the biosynthetic potential for secondary metabolites.</title>
        <authorList>
            <person name="Mo X."/>
            <person name="Yang S."/>
        </authorList>
    </citation>
    <scope>NUCLEOTIDE SEQUENCE [LARGE SCALE GENOMIC DNA]</scope>
    <source>
        <strain evidence="3">ATCC 51364 / DSM 43886 / JCM 6844 / KCTC 9398 / NBRC 14523 / NRRL B-16468 / INA 2240</strain>
    </source>
</reference>
<dbReference type="AlphaFoldDB" id="A0A5Q0GXV9"/>
<dbReference type="Proteomes" id="UP000325787">
    <property type="component" value="Chromosome"/>
</dbReference>
<gene>
    <name evidence="2" type="ORF">EKG83_14525</name>
</gene>
<dbReference type="KEGG" id="ssyi:EKG83_14525"/>
<feature type="region of interest" description="Disordered" evidence="1">
    <location>
        <begin position="16"/>
        <end position="40"/>
    </location>
</feature>
<evidence type="ECO:0000256" key="1">
    <source>
        <dbReference type="SAM" id="MobiDB-lite"/>
    </source>
</evidence>
<dbReference type="InterPro" id="IPR021401">
    <property type="entry name" value="DUF3040"/>
</dbReference>
<sequence>MGLRDHEERELARIERQLAHDDPASSPDSAARARGSASRARCCSPWPCSPPTCWACWRSSPG</sequence>
<organism evidence="2 3">
    <name type="scientific">Saccharothrix syringae</name>
    <name type="common">Nocardiopsis syringae</name>
    <dbReference type="NCBI Taxonomy" id="103733"/>
    <lineage>
        <taxon>Bacteria</taxon>
        <taxon>Bacillati</taxon>
        <taxon>Actinomycetota</taxon>
        <taxon>Actinomycetes</taxon>
        <taxon>Pseudonocardiales</taxon>
        <taxon>Pseudonocardiaceae</taxon>
        <taxon>Saccharothrix</taxon>
    </lineage>
</organism>
<dbReference type="EMBL" id="CP034550">
    <property type="protein sequence ID" value="QFZ18525.1"/>
    <property type="molecule type" value="Genomic_DNA"/>
</dbReference>
<proteinExistence type="predicted"/>
<protein>
    <submittedName>
        <fullName evidence="2">DUF3040 domain-containing protein</fullName>
    </submittedName>
</protein>
<keyword evidence="3" id="KW-1185">Reference proteome</keyword>
<accession>A0A5Q0GXV9</accession>
<evidence type="ECO:0000313" key="3">
    <source>
        <dbReference type="Proteomes" id="UP000325787"/>
    </source>
</evidence>